<protein>
    <recommendedName>
        <fullName evidence="2">Reverse transcriptase domain-containing protein</fullName>
    </recommendedName>
</protein>
<dbReference type="AlphaFoldDB" id="A0A1X7U7W7"/>
<reference evidence="1" key="1">
    <citation type="submission" date="2017-05" db="UniProtKB">
        <authorList>
            <consortium name="EnsemblMetazoa"/>
        </authorList>
    </citation>
    <scope>IDENTIFICATION</scope>
</reference>
<evidence type="ECO:0000313" key="1">
    <source>
        <dbReference type="EnsemblMetazoa" id="Aqu2.1.23546_001"/>
    </source>
</evidence>
<dbReference type="InParanoid" id="A0A1X7U7W7"/>
<evidence type="ECO:0008006" key="2">
    <source>
        <dbReference type="Google" id="ProtNLM"/>
    </source>
</evidence>
<organism evidence="1">
    <name type="scientific">Amphimedon queenslandica</name>
    <name type="common">Sponge</name>
    <dbReference type="NCBI Taxonomy" id="400682"/>
    <lineage>
        <taxon>Eukaryota</taxon>
        <taxon>Metazoa</taxon>
        <taxon>Porifera</taxon>
        <taxon>Demospongiae</taxon>
        <taxon>Heteroscleromorpha</taxon>
        <taxon>Haplosclerida</taxon>
        <taxon>Niphatidae</taxon>
        <taxon>Amphimedon</taxon>
    </lineage>
</organism>
<sequence>WKVHKITPIFKSGDRTSVVNYRPISLLSSVSKVLEKLIYDK</sequence>
<accession>A0A1X7U7W7</accession>
<name>A0A1X7U7W7_AMPQE</name>
<proteinExistence type="predicted"/>
<dbReference type="EnsemblMetazoa" id="Aqu2.1.23546_001">
    <property type="protein sequence ID" value="Aqu2.1.23546_001"/>
    <property type="gene ID" value="Aqu2.1.23546"/>
</dbReference>